<organism evidence="10 11">
    <name type="scientific">Lactococcus garvieae</name>
    <dbReference type="NCBI Taxonomy" id="1363"/>
    <lineage>
        <taxon>Bacteria</taxon>
        <taxon>Bacillati</taxon>
        <taxon>Bacillota</taxon>
        <taxon>Bacilli</taxon>
        <taxon>Lactobacillales</taxon>
        <taxon>Streptococcaceae</taxon>
        <taxon>Lactococcus</taxon>
    </lineage>
</organism>
<dbReference type="Proteomes" id="UP000181969">
    <property type="component" value="Unassembled WGS sequence"/>
</dbReference>
<evidence type="ECO:0000256" key="5">
    <source>
        <dbReference type="ARBA" id="ARBA00022960"/>
    </source>
</evidence>
<dbReference type="GO" id="GO:0005886">
    <property type="term" value="C:plasma membrane"/>
    <property type="evidence" value="ECO:0007669"/>
    <property type="project" value="UniProtKB-SubCell"/>
</dbReference>
<evidence type="ECO:0000256" key="6">
    <source>
        <dbReference type="ARBA" id="ARBA00022989"/>
    </source>
</evidence>
<keyword evidence="7 8" id="KW-0472">Membrane</keyword>
<feature type="transmembrane region" description="Helical" evidence="8">
    <location>
        <begin position="143"/>
        <end position="161"/>
    </location>
</feature>
<evidence type="ECO:0000256" key="1">
    <source>
        <dbReference type="ARBA" id="ARBA00004651"/>
    </source>
</evidence>
<dbReference type="Proteomes" id="UP001157396">
    <property type="component" value="Unassembled WGS sequence"/>
</dbReference>
<gene>
    <name evidence="9" type="primary">mreD</name>
    <name evidence="9" type="ORF">QHR29_08710</name>
    <name evidence="10" type="ORF">SAMN05216438_10924</name>
</gene>
<evidence type="ECO:0000313" key="9">
    <source>
        <dbReference type="EMBL" id="MDH7960539.1"/>
    </source>
</evidence>
<dbReference type="InterPro" id="IPR007227">
    <property type="entry name" value="Cell_shape_determining_MreD"/>
</dbReference>
<evidence type="ECO:0000256" key="7">
    <source>
        <dbReference type="ARBA" id="ARBA00023136"/>
    </source>
</evidence>
<sequence length="168" mass="19272">MSRFSFQFFSPLFLFFLLLLDGQLTHFFTALSGGSIMPVSHLLLIFMVYTVTQHRHSYVLIVGVLLGIVYDSYFLGIFGIASLILPLIALFVYQIQTVVFTNRWTRLFTVIIIVFAFQVLSTLIVNLVGVVNVNFVSFIVRQLAPTLALNIIFAILLQWPLEKMYRLR</sequence>
<dbReference type="EMBL" id="JARYTV010000009">
    <property type="protein sequence ID" value="MDH7960539.1"/>
    <property type="molecule type" value="Genomic_DNA"/>
</dbReference>
<dbReference type="NCBIfam" id="TIGR03426">
    <property type="entry name" value="shape_MreD"/>
    <property type="match status" value="1"/>
</dbReference>
<feature type="transmembrane region" description="Helical" evidence="8">
    <location>
        <begin position="107"/>
        <end position="131"/>
    </location>
</feature>
<feature type="transmembrane region" description="Helical" evidence="8">
    <location>
        <begin position="83"/>
        <end position="100"/>
    </location>
</feature>
<dbReference type="Pfam" id="PF04093">
    <property type="entry name" value="MreD"/>
    <property type="match status" value="1"/>
</dbReference>
<protein>
    <submittedName>
        <fullName evidence="10">Rod shape-determining protein MreD</fullName>
    </submittedName>
</protein>
<comment type="subcellular location">
    <subcellularLocation>
        <location evidence="1">Cell membrane</location>
        <topology evidence="1">Multi-pass membrane protein</topology>
    </subcellularLocation>
</comment>
<reference evidence="10 11" key="1">
    <citation type="submission" date="2016-10" db="EMBL/GenBank/DDBJ databases">
        <authorList>
            <person name="de Groot N.N."/>
        </authorList>
    </citation>
    <scope>NUCLEOTIDE SEQUENCE [LARGE SCALE GENOMIC DNA]</scope>
    <source>
        <strain evidence="10 11">M79</strain>
    </source>
</reference>
<name>A0A1I4HJ21_9LACT</name>
<evidence type="ECO:0000313" key="11">
    <source>
        <dbReference type="Proteomes" id="UP000181969"/>
    </source>
</evidence>
<evidence type="ECO:0000256" key="8">
    <source>
        <dbReference type="SAM" id="Phobius"/>
    </source>
</evidence>
<keyword evidence="4 8" id="KW-0812">Transmembrane</keyword>
<dbReference type="GO" id="GO:0008360">
    <property type="term" value="P:regulation of cell shape"/>
    <property type="evidence" value="ECO:0007669"/>
    <property type="project" value="UniProtKB-KW"/>
</dbReference>
<proteinExistence type="inferred from homology"/>
<feature type="transmembrane region" description="Helical" evidence="8">
    <location>
        <begin position="32"/>
        <end position="51"/>
    </location>
</feature>
<dbReference type="AlphaFoldDB" id="A0A1I4HJ21"/>
<reference evidence="9" key="2">
    <citation type="submission" date="2023-04" db="EMBL/GenBank/DDBJ databases">
        <title>Genomic analysis of Lactococcus garvieae isolates.</title>
        <authorList>
            <person name="Zhanghang C."/>
        </authorList>
    </citation>
    <scope>NUCLEOTIDE SEQUENCE</scope>
    <source>
        <strain evidence="9">ZB-1</strain>
    </source>
</reference>
<evidence type="ECO:0000313" key="10">
    <source>
        <dbReference type="EMBL" id="SFL42229.1"/>
    </source>
</evidence>
<dbReference type="EMBL" id="FOTJ01000009">
    <property type="protein sequence ID" value="SFL42229.1"/>
    <property type="molecule type" value="Genomic_DNA"/>
</dbReference>
<dbReference type="OrthoDB" id="2148512at2"/>
<keyword evidence="5" id="KW-0133">Cell shape</keyword>
<keyword evidence="3" id="KW-1003">Cell membrane</keyword>
<dbReference type="RefSeq" id="WP_074751365.1">
    <property type="nucleotide sequence ID" value="NZ_AP026069.1"/>
</dbReference>
<comment type="similarity">
    <text evidence="2">Belongs to the MreD family.</text>
</comment>
<evidence type="ECO:0000256" key="2">
    <source>
        <dbReference type="ARBA" id="ARBA00007776"/>
    </source>
</evidence>
<evidence type="ECO:0000256" key="3">
    <source>
        <dbReference type="ARBA" id="ARBA00022475"/>
    </source>
</evidence>
<evidence type="ECO:0000256" key="4">
    <source>
        <dbReference type="ARBA" id="ARBA00022692"/>
    </source>
</evidence>
<keyword evidence="6 8" id="KW-1133">Transmembrane helix</keyword>
<accession>A0A1I4HJ21</accession>